<dbReference type="InterPro" id="IPR005379">
    <property type="entry name" value="FDM1-5/IDN2_XH"/>
</dbReference>
<evidence type="ECO:0000256" key="1">
    <source>
        <dbReference type="ARBA" id="ARBA00023054"/>
    </source>
</evidence>
<dbReference type="PANTHER" id="PTHR21596:SF3">
    <property type="entry name" value="FACTOR OF DNA METHYLATION 1-RELATED"/>
    <property type="match status" value="1"/>
</dbReference>
<evidence type="ECO:0000313" key="8">
    <source>
        <dbReference type="Proteomes" id="UP000652761"/>
    </source>
</evidence>
<dbReference type="OrthoDB" id="783821at2759"/>
<sequence>MKRMQCRARDHSQRIFEENEKLRAELDSKKKELDSQCEQLNMLREKEVAIQKILLLEKQLDAKQKLELEIEQLKGKVEVMKHIKGTEDMGVKKLSDELKEKIEDLEFTVQLNQTLTLKERKSNDELQKARKELIAGLYELVKGQSNIGLRRMGELEVKTFRNACRKRFAEEEADIKGAELCSNWQYELSMPDWHPFKLVAKDQKTEDFEEIIDDADEKLVRIKAELGDEMYEAVTTALLEMNEYNPTFEDPSGGFFSKLANAAGTCCIATLIKLRFGDAITSTSPWFNRMSAKSSSSDECSEISDSAIDNYEAKSYLRLKAGNYKVKNSDGSYRCPFCAGKKKLNYLYKEILQHASGIGSSNRKGKMKANHRAYAKYLTVDMADGAGNSLQLMDIKQEPSPRSKEEDQFVWPWMGVLMNLPTEWKDGRHVGRSGTSFKEQLREFHPLKVHPLWNFRGHTGSAIVTFSRDWSGFKDAMAFEKHFEKEHCGKMDWYEERSHKPGIYGWVARAEDYHSGGPVGEHLRSNGDLKTVADLTKEECQKNEKLVAELANRIEVKNKHIIELECKYNQSAMSHDKMMEDTERLIQAYNEGKTLAVKQCFCFA</sequence>
<proteinExistence type="predicted"/>
<evidence type="ECO:0000313" key="7">
    <source>
        <dbReference type="EMBL" id="MQM23306.1"/>
    </source>
</evidence>
<comment type="caution">
    <text evidence="7">The sequence shown here is derived from an EMBL/GenBank/DDBJ whole genome shotgun (WGS) entry which is preliminary data.</text>
</comment>
<keyword evidence="1 3" id="KW-0175">Coiled coil</keyword>
<dbReference type="GO" id="GO:0080188">
    <property type="term" value="P:gene silencing by siRNA-directed DNA methylation"/>
    <property type="evidence" value="ECO:0007669"/>
    <property type="project" value="InterPro"/>
</dbReference>
<keyword evidence="8" id="KW-1185">Reference proteome</keyword>
<feature type="domain" description="Zinc finger-XS" evidence="6">
    <location>
        <begin position="335"/>
        <end position="375"/>
    </location>
</feature>
<dbReference type="Proteomes" id="UP000652761">
    <property type="component" value="Unassembled WGS sequence"/>
</dbReference>
<dbReference type="PANTHER" id="PTHR21596">
    <property type="entry name" value="RIBONUCLEASE P SUBUNIT P38"/>
    <property type="match status" value="1"/>
</dbReference>
<organism evidence="7 8">
    <name type="scientific">Colocasia esculenta</name>
    <name type="common">Wild taro</name>
    <name type="synonym">Arum esculentum</name>
    <dbReference type="NCBI Taxonomy" id="4460"/>
    <lineage>
        <taxon>Eukaryota</taxon>
        <taxon>Viridiplantae</taxon>
        <taxon>Streptophyta</taxon>
        <taxon>Embryophyta</taxon>
        <taxon>Tracheophyta</taxon>
        <taxon>Spermatophyta</taxon>
        <taxon>Magnoliopsida</taxon>
        <taxon>Liliopsida</taxon>
        <taxon>Araceae</taxon>
        <taxon>Aroideae</taxon>
        <taxon>Colocasieae</taxon>
        <taxon>Colocasia</taxon>
    </lineage>
</organism>
<dbReference type="InterPro" id="IPR005380">
    <property type="entry name" value="XS_domain"/>
</dbReference>
<feature type="domain" description="Factor of DNA methylation 1-5/IDN2" evidence="5">
    <location>
        <begin position="150"/>
        <end position="247"/>
    </location>
</feature>
<name>A0A843XVJ6_COLES</name>
<dbReference type="EMBL" id="NMUH01015776">
    <property type="protein sequence ID" value="MQM23306.1"/>
    <property type="molecule type" value="Genomic_DNA"/>
</dbReference>
<gene>
    <name evidence="7" type="ORF">Taro_056370</name>
</gene>
<dbReference type="InterPro" id="IPR045177">
    <property type="entry name" value="FDM1-5/IDN2"/>
</dbReference>
<feature type="domain" description="XS" evidence="4">
    <location>
        <begin position="406"/>
        <end position="514"/>
    </location>
</feature>
<evidence type="ECO:0000256" key="3">
    <source>
        <dbReference type="SAM" id="Coils"/>
    </source>
</evidence>
<dbReference type="Pfam" id="PF03468">
    <property type="entry name" value="XS"/>
    <property type="match status" value="1"/>
</dbReference>
<dbReference type="CDD" id="cd12266">
    <property type="entry name" value="RRM_like_XS"/>
    <property type="match status" value="1"/>
</dbReference>
<dbReference type="InterPro" id="IPR038588">
    <property type="entry name" value="XS_domain_sf"/>
</dbReference>
<dbReference type="Pfam" id="PF03469">
    <property type="entry name" value="XH"/>
    <property type="match status" value="1"/>
</dbReference>
<dbReference type="InterPro" id="IPR005381">
    <property type="entry name" value="Znf-XS_domain"/>
</dbReference>
<dbReference type="Pfam" id="PF03470">
    <property type="entry name" value="zf-XS"/>
    <property type="match status" value="1"/>
</dbReference>
<keyword evidence="2" id="KW-0943">RNA-mediated gene silencing</keyword>
<evidence type="ECO:0000259" key="5">
    <source>
        <dbReference type="Pfam" id="PF03469"/>
    </source>
</evidence>
<reference evidence="7" key="1">
    <citation type="submission" date="2017-07" db="EMBL/GenBank/DDBJ databases">
        <title>Taro Niue Genome Assembly and Annotation.</title>
        <authorList>
            <person name="Atibalentja N."/>
            <person name="Keating K."/>
            <person name="Fields C.J."/>
        </authorList>
    </citation>
    <scope>NUCLEOTIDE SEQUENCE</scope>
    <source>
        <strain evidence="7">Niue_2</strain>
        <tissue evidence="7">Leaf</tissue>
    </source>
</reference>
<evidence type="ECO:0000256" key="2">
    <source>
        <dbReference type="ARBA" id="ARBA00023158"/>
    </source>
</evidence>
<protein>
    <recommendedName>
        <fullName evidence="9">XH/XS domain-containing protein</fullName>
    </recommendedName>
</protein>
<evidence type="ECO:0000259" key="6">
    <source>
        <dbReference type="Pfam" id="PF03470"/>
    </source>
</evidence>
<dbReference type="Gene3D" id="3.30.70.2890">
    <property type="entry name" value="XS domain"/>
    <property type="match status" value="1"/>
</dbReference>
<evidence type="ECO:0008006" key="9">
    <source>
        <dbReference type="Google" id="ProtNLM"/>
    </source>
</evidence>
<feature type="coiled-coil region" evidence="3">
    <location>
        <begin position="12"/>
        <end position="83"/>
    </location>
</feature>
<accession>A0A843XVJ6</accession>
<dbReference type="AlphaFoldDB" id="A0A843XVJ6"/>
<evidence type="ECO:0000259" key="4">
    <source>
        <dbReference type="Pfam" id="PF03468"/>
    </source>
</evidence>